<reference evidence="1 2" key="1">
    <citation type="submission" date="2021-06" db="EMBL/GenBank/DDBJ databases">
        <title>Caerostris extrusa draft genome.</title>
        <authorList>
            <person name="Kono N."/>
            <person name="Arakawa K."/>
        </authorList>
    </citation>
    <scope>NUCLEOTIDE SEQUENCE [LARGE SCALE GENOMIC DNA]</scope>
</reference>
<gene>
    <name evidence="1" type="ORF">CEXT_312701</name>
</gene>
<evidence type="ECO:0000313" key="1">
    <source>
        <dbReference type="EMBL" id="GIY57588.1"/>
    </source>
</evidence>
<name>A0AAV4UIH2_CAEEX</name>
<dbReference type="EMBL" id="BPLR01012927">
    <property type="protein sequence ID" value="GIY57588.1"/>
    <property type="molecule type" value="Genomic_DNA"/>
</dbReference>
<keyword evidence="2" id="KW-1185">Reference proteome</keyword>
<evidence type="ECO:0000313" key="2">
    <source>
        <dbReference type="Proteomes" id="UP001054945"/>
    </source>
</evidence>
<sequence length="95" mass="10800">MATDKCLYRHVAPVGAAIGSHVTGRRRSSVSHWSPLSDWRGTRNENALFSDDKLRLRRKMQLQHREGFVFATVFVSTPPSHPLHIPPTLGPVFRR</sequence>
<organism evidence="1 2">
    <name type="scientific">Caerostris extrusa</name>
    <name type="common">Bark spider</name>
    <name type="synonym">Caerostris bankana</name>
    <dbReference type="NCBI Taxonomy" id="172846"/>
    <lineage>
        <taxon>Eukaryota</taxon>
        <taxon>Metazoa</taxon>
        <taxon>Ecdysozoa</taxon>
        <taxon>Arthropoda</taxon>
        <taxon>Chelicerata</taxon>
        <taxon>Arachnida</taxon>
        <taxon>Araneae</taxon>
        <taxon>Araneomorphae</taxon>
        <taxon>Entelegynae</taxon>
        <taxon>Araneoidea</taxon>
        <taxon>Araneidae</taxon>
        <taxon>Caerostris</taxon>
    </lineage>
</organism>
<dbReference type="AlphaFoldDB" id="A0AAV4UIH2"/>
<dbReference type="Proteomes" id="UP001054945">
    <property type="component" value="Unassembled WGS sequence"/>
</dbReference>
<accession>A0AAV4UIH2</accession>
<protein>
    <submittedName>
        <fullName evidence="1">Uncharacterized protein</fullName>
    </submittedName>
</protein>
<comment type="caution">
    <text evidence="1">The sequence shown here is derived from an EMBL/GenBank/DDBJ whole genome shotgun (WGS) entry which is preliminary data.</text>
</comment>
<proteinExistence type="predicted"/>